<keyword evidence="1" id="KW-0812">Transmembrane</keyword>
<comment type="caution">
    <text evidence="2">The sequence shown here is derived from an EMBL/GenBank/DDBJ whole genome shotgun (WGS) entry which is preliminary data.</text>
</comment>
<dbReference type="Proteomes" id="UP000078046">
    <property type="component" value="Unassembled WGS sequence"/>
</dbReference>
<evidence type="ECO:0000256" key="1">
    <source>
        <dbReference type="SAM" id="Phobius"/>
    </source>
</evidence>
<keyword evidence="1" id="KW-1133">Transmembrane helix</keyword>
<evidence type="ECO:0000313" key="2">
    <source>
        <dbReference type="EMBL" id="OAF64660.1"/>
    </source>
</evidence>
<gene>
    <name evidence="2" type="ORF">A3Q56_07624</name>
</gene>
<sequence>MSLNMTKKEIGGVLLKYSKNFFIISGFAYGTYTFARKFIFPYFNQYKKNLRQNSFDLGDSLSLRMNDSLYRIFESCREQQIMLDRLIALQNNDTSNKNDESLLEEVKKLSEIIQRIHLDMPSKIVLLMDNKTKNDMLCNGNEVENHV</sequence>
<feature type="transmembrane region" description="Helical" evidence="1">
    <location>
        <begin position="21"/>
        <end position="43"/>
    </location>
</feature>
<name>A0A177AS60_9BILA</name>
<proteinExistence type="predicted"/>
<keyword evidence="1" id="KW-0472">Membrane</keyword>
<evidence type="ECO:0000313" key="3">
    <source>
        <dbReference type="Proteomes" id="UP000078046"/>
    </source>
</evidence>
<organism evidence="2 3">
    <name type="scientific">Intoshia linei</name>
    <dbReference type="NCBI Taxonomy" id="1819745"/>
    <lineage>
        <taxon>Eukaryota</taxon>
        <taxon>Metazoa</taxon>
        <taxon>Spiralia</taxon>
        <taxon>Lophotrochozoa</taxon>
        <taxon>Mesozoa</taxon>
        <taxon>Orthonectida</taxon>
        <taxon>Rhopaluridae</taxon>
        <taxon>Intoshia</taxon>
    </lineage>
</organism>
<accession>A0A177AS60</accession>
<dbReference type="EMBL" id="LWCA01001690">
    <property type="protein sequence ID" value="OAF64660.1"/>
    <property type="molecule type" value="Genomic_DNA"/>
</dbReference>
<keyword evidence="3" id="KW-1185">Reference proteome</keyword>
<protein>
    <submittedName>
        <fullName evidence="2">Uncharacterized protein</fullName>
    </submittedName>
</protein>
<reference evidence="2 3" key="1">
    <citation type="submission" date="2016-04" db="EMBL/GenBank/DDBJ databases">
        <title>The genome of Intoshia linei affirms orthonectids as highly simplified spiralians.</title>
        <authorList>
            <person name="Mikhailov K.V."/>
            <person name="Slusarev G.S."/>
            <person name="Nikitin M.A."/>
            <person name="Logacheva M.D."/>
            <person name="Penin A."/>
            <person name="Aleoshin V."/>
            <person name="Panchin Y.V."/>
        </authorList>
    </citation>
    <scope>NUCLEOTIDE SEQUENCE [LARGE SCALE GENOMIC DNA]</scope>
    <source>
        <strain evidence="2">Intl2013</strain>
        <tissue evidence="2">Whole animal</tissue>
    </source>
</reference>
<dbReference type="AlphaFoldDB" id="A0A177AS60"/>